<evidence type="ECO:0000313" key="2">
    <source>
        <dbReference type="EMBL" id="CAD1833310.1"/>
    </source>
</evidence>
<dbReference type="PANTHER" id="PTHR31901:SF18">
    <property type="entry name" value="INDOLE-3-ACETIC ACID-AMIDO SYNTHETASE GH3.9-RELATED"/>
    <property type="match status" value="1"/>
</dbReference>
<sequence>MDGKELEYKGEAALQELEMLTMNAKEVQEKILTEILERNKTTEYLSKYMKGSTDISLFKRNVPVVTYDVIQPYILRIANGEDSSIISGHPITELIRSSGTSSGDPRLMPSIEEDLDRRTYLYNLIMPIMNKYAHEAGKFGTPWAVSQVYAGAGRGQGDVPPLREGGVADPLGPPRALGPHQLLQEPPLPPPPPRSLQRLHEPDAAILCADSRQSMYCQLLAGVLHRRRVLRLGAVFASALLRSLGFLHRHWPDLAGDVRTGSLNPSITDPACRAAMGALLRAPNPSLAGEIEEICGAGSWRGILGGFGPTRST</sequence>
<gene>
    <name evidence="2" type="ORF">CB5_LOCUS16521</name>
</gene>
<dbReference type="GO" id="GO:0005737">
    <property type="term" value="C:cytoplasm"/>
    <property type="evidence" value="ECO:0007669"/>
    <property type="project" value="TreeGrafter"/>
</dbReference>
<dbReference type="AlphaFoldDB" id="A0A6V7PR35"/>
<accession>A0A6V7PR35</accession>
<evidence type="ECO:0000256" key="1">
    <source>
        <dbReference type="SAM" id="MobiDB-lite"/>
    </source>
</evidence>
<dbReference type="InterPro" id="IPR004993">
    <property type="entry name" value="GH3"/>
</dbReference>
<proteinExistence type="predicted"/>
<name>A0A6V7PR35_ANACO</name>
<reference evidence="2" key="1">
    <citation type="submission" date="2020-07" db="EMBL/GenBank/DDBJ databases">
        <authorList>
            <person name="Lin J."/>
        </authorList>
    </citation>
    <scope>NUCLEOTIDE SEQUENCE</scope>
</reference>
<feature type="region of interest" description="Disordered" evidence="1">
    <location>
        <begin position="159"/>
        <end position="197"/>
    </location>
</feature>
<dbReference type="Pfam" id="PF03321">
    <property type="entry name" value="GH3"/>
    <property type="match status" value="2"/>
</dbReference>
<protein>
    <submittedName>
        <fullName evidence="2">Uncharacterized protein</fullName>
    </submittedName>
</protein>
<dbReference type="EMBL" id="LR862151">
    <property type="protein sequence ID" value="CAD1833310.1"/>
    <property type="molecule type" value="Genomic_DNA"/>
</dbReference>
<organism evidence="2">
    <name type="scientific">Ananas comosus var. bracteatus</name>
    <name type="common">red pineapple</name>
    <dbReference type="NCBI Taxonomy" id="296719"/>
    <lineage>
        <taxon>Eukaryota</taxon>
        <taxon>Viridiplantae</taxon>
        <taxon>Streptophyta</taxon>
        <taxon>Embryophyta</taxon>
        <taxon>Tracheophyta</taxon>
        <taxon>Spermatophyta</taxon>
        <taxon>Magnoliopsida</taxon>
        <taxon>Liliopsida</taxon>
        <taxon>Poales</taxon>
        <taxon>Bromeliaceae</taxon>
        <taxon>Bromelioideae</taxon>
        <taxon>Ananas</taxon>
    </lineage>
</organism>
<dbReference type="PANTHER" id="PTHR31901">
    <property type="entry name" value="GH3 DOMAIN-CONTAINING PROTEIN"/>
    <property type="match status" value="1"/>
</dbReference>
<dbReference type="GO" id="GO:0016881">
    <property type="term" value="F:acid-amino acid ligase activity"/>
    <property type="evidence" value="ECO:0007669"/>
    <property type="project" value="TreeGrafter"/>
</dbReference>